<dbReference type="Proteomes" id="UP001054945">
    <property type="component" value="Unassembled WGS sequence"/>
</dbReference>
<name>A0AAV4WVQ3_CAEEX</name>
<dbReference type="AlphaFoldDB" id="A0AAV4WVQ3"/>
<evidence type="ECO:0000313" key="3">
    <source>
        <dbReference type="Proteomes" id="UP001054945"/>
    </source>
</evidence>
<proteinExistence type="predicted"/>
<keyword evidence="3" id="KW-1185">Reference proteome</keyword>
<evidence type="ECO:0000313" key="2">
    <source>
        <dbReference type="EMBL" id="GIY86413.1"/>
    </source>
</evidence>
<gene>
    <name evidence="2" type="ORF">CEXT_76511</name>
</gene>
<sequence>METNGVSRVAAAEDGRHQSARPKGNYPSKKWQIEVGAICIAVTVWKGSMQAKVQNNAACATVGDKVISDRVLQIFCGSILHCGV</sequence>
<accession>A0AAV4WVQ3</accession>
<evidence type="ECO:0000256" key="1">
    <source>
        <dbReference type="SAM" id="MobiDB-lite"/>
    </source>
</evidence>
<protein>
    <submittedName>
        <fullName evidence="2">Uncharacterized protein</fullName>
    </submittedName>
</protein>
<feature type="region of interest" description="Disordered" evidence="1">
    <location>
        <begin position="1"/>
        <end position="27"/>
    </location>
</feature>
<organism evidence="2 3">
    <name type="scientific">Caerostris extrusa</name>
    <name type="common">Bark spider</name>
    <name type="synonym">Caerostris bankana</name>
    <dbReference type="NCBI Taxonomy" id="172846"/>
    <lineage>
        <taxon>Eukaryota</taxon>
        <taxon>Metazoa</taxon>
        <taxon>Ecdysozoa</taxon>
        <taxon>Arthropoda</taxon>
        <taxon>Chelicerata</taxon>
        <taxon>Arachnida</taxon>
        <taxon>Araneae</taxon>
        <taxon>Araneomorphae</taxon>
        <taxon>Entelegynae</taxon>
        <taxon>Araneoidea</taxon>
        <taxon>Araneidae</taxon>
        <taxon>Caerostris</taxon>
    </lineage>
</organism>
<dbReference type="EMBL" id="BPLR01016791">
    <property type="protein sequence ID" value="GIY86413.1"/>
    <property type="molecule type" value="Genomic_DNA"/>
</dbReference>
<reference evidence="2 3" key="1">
    <citation type="submission" date="2021-06" db="EMBL/GenBank/DDBJ databases">
        <title>Caerostris extrusa draft genome.</title>
        <authorList>
            <person name="Kono N."/>
            <person name="Arakawa K."/>
        </authorList>
    </citation>
    <scope>NUCLEOTIDE SEQUENCE [LARGE SCALE GENOMIC DNA]</scope>
</reference>
<comment type="caution">
    <text evidence="2">The sequence shown here is derived from an EMBL/GenBank/DDBJ whole genome shotgun (WGS) entry which is preliminary data.</text>
</comment>